<dbReference type="SUPFAM" id="SSF53155">
    <property type="entry name" value="Methylated DNA-protein cysteine methyltransferase domain"/>
    <property type="match status" value="1"/>
</dbReference>
<dbReference type="GO" id="GO:0032259">
    <property type="term" value="P:methylation"/>
    <property type="evidence" value="ECO:0007669"/>
    <property type="project" value="UniProtKB-KW"/>
</dbReference>
<comment type="catalytic activity">
    <reaction evidence="6">
        <text>a 6-O-methyl-2'-deoxyguanosine in DNA + L-cysteinyl-[protein] = S-methyl-L-cysteinyl-[protein] + a 2'-deoxyguanosine in DNA</text>
        <dbReference type="Rhea" id="RHEA:24000"/>
        <dbReference type="Rhea" id="RHEA-COMP:10131"/>
        <dbReference type="Rhea" id="RHEA-COMP:10132"/>
        <dbReference type="Rhea" id="RHEA-COMP:11367"/>
        <dbReference type="Rhea" id="RHEA-COMP:11368"/>
        <dbReference type="ChEBI" id="CHEBI:29950"/>
        <dbReference type="ChEBI" id="CHEBI:82612"/>
        <dbReference type="ChEBI" id="CHEBI:85445"/>
        <dbReference type="ChEBI" id="CHEBI:85448"/>
        <dbReference type="EC" id="2.1.1.63"/>
    </reaction>
</comment>
<dbReference type="GO" id="GO:0003908">
    <property type="term" value="F:methylated-DNA-[protein]-cysteine S-methyltransferase activity"/>
    <property type="evidence" value="ECO:0007669"/>
    <property type="project" value="UniProtKB-EC"/>
</dbReference>
<evidence type="ECO:0000256" key="5">
    <source>
        <dbReference type="ARBA" id="ARBA00023204"/>
    </source>
</evidence>
<keyword evidence="3 8" id="KW-0808">Transferase</keyword>
<dbReference type="EC" id="2.1.1.63" evidence="8"/>
<comment type="catalytic activity">
    <reaction evidence="1">
        <text>a 4-O-methyl-thymidine in DNA + L-cysteinyl-[protein] = a thymidine in DNA + S-methyl-L-cysteinyl-[protein]</text>
        <dbReference type="Rhea" id="RHEA:53428"/>
        <dbReference type="Rhea" id="RHEA-COMP:10131"/>
        <dbReference type="Rhea" id="RHEA-COMP:10132"/>
        <dbReference type="Rhea" id="RHEA-COMP:13555"/>
        <dbReference type="Rhea" id="RHEA-COMP:13556"/>
        <dbReference type="ChEBI" id="CHEBI:29950"/>
        <dbReference type="ChEBI" id="CHEBI:82612"/>
        <dbReference type="ChEBI" id="CHEBI:137386"/>
        <dbReference type="ChEBI" id="CHEBI:137387"/>
        <dbReference type="EC" id="2.1.1.63"/>
    </reaction>
</comment>
<gene>
    <name evidence="8" type="ORF">IW967_00735</name>
</gene>
<dbReference type="PROSITE" id="PS00374">
    <property type="entry name" value="MGMT"/>
    <property type="match status" value="1"/>
</dbReference>
<evidence type="ECO:0000256" key="6">
    <source>
        <dbReference type="ARBA" id="ARBA00049348"/>
    </source>
</evidence>
<dbReference type="InterPro" id="IPR014048">
    <property type="entry name" value="MethylDNA_cys_MeTrfase_DNA-bd"/>
</dbReference>
<evidence type="ECO:0000256" key="2">
    <source>
        <dbReference type="ARBA" id="ARBA00022603"/>
    </source>
</evidence>
<dbReference type="PANTHER" id="PTHR10815">
    <property type="entry name" value="METHYLATED-DNA--PROTEIN-CYSTEINE METHYLTRANSFERASE"/>
    <property type="match status" value="1"/>
</dbReference>
<evidence type="ECO:0000313" key="9">
    <source>
        <dbReference type="Proteomes" id="UP000642910"/>
    </source>
</evidence>
<evidence type="ECO:0000259" key="7">
    <source>
        <dbReference type="Pfam" id="PF01035"/>
    </source>
</evidence>
<dbReference type="NCBIfam" id="TIGR00589">
    <property type="entry name" value="ogt"/>
    <property type="match status" value="1"/>
</dbReference>
<reference evidence="8 9" key="1">
    <citation type="submission" date="2020-11" db="EMBL/GenBank/DDBJ databases">
        <title>Genomic insight of Alicyclobacillus mali FL 18 reveals a new arsenic-resistant strain, with potential in environmental biotechnology.</title>
        <authorList>
            <person name="Fiorentino G."/>
            <person name="Gallo G."/>
            <person name="Aulitto M."/>
        </authorList>
    </citation>
    <scope>NUCLEOTIDE SEQUENCE [LARGE SCALE GENOMIC DNA]</scope>
    <source>
        <strain evidence="8 9">FL 18</strain>
    </source>
</reference>
<keyword evidence="5" id="KW-0234">DNA repair</keyword>
<dbReference type="Gene3D" id="3.30.160.70">
    <property type="entry name" value="Methylated DNA-protein cysteine methyltransferase domain"/>
    <property type="match status" value="1"/>
</dbReference>
<sequence>MEAGWARLEPPPVQEARASASPDALAVAERAVEELTLYFAGRLQSFTVPLVPRGTPFQMAVWASLRAIPFGARVSYRDIANAVGRPRAVRAVGQANRANPLPVFIPCHRVVGADGRLVGYAGNAVDLKSWLLHHEARVLSALAVP</sequence>
<dbReference type="CDD" id="cd06445">
    <property type="entry name" value="ATase"/>
    <property type="match status" value="1"/>
</dbReference>
<dbReference type="Proteomes" id="UP000642910">
    <property type="component" value="Unassembled WGS sequence"/>
</dbReference>
<name>A0ABS0EZF3_9BACL</name>
<feature type="domain" description="Methylated-DNA-[protein]-cysteine S-methyltransferase DNA binding" evidence="7">
    <location>
        <begin position="56"/>
        <end position="136"/>
    </location>
</feature>
<dbReference type="InterPro" id="IPR036388">
    <property type="entry name" value="WH-like_DNA-bd_sf"/>
</dbReference>
<dbReference type="Pfam" id="PF01035">
    <property type="entry name" value="DNA_binding_1"/>
    <property type="match status" value="1"/>
</dbReference>
<keyword evidence="4" id="KW-0227">DNA damage</keyword>
<dbReference type="InterPro" id="IPR036631">
    <property type="entry name" value="MGMT_N_sf"/>
</dbReference>
<proteinExistence type="predicted"/>
<dbReference type="Gene3D" id="1.10.10.10">
    <property type="entry name" value="Winged helix-like DNA-binding domain superfamily/Winged helix DNA-binding domain"/>
    <property type="match status" value="1"/>
</dbReference>
<keyword evidence="9" id="KW-1185">Reference proteome</keyword>
<keyword evidence="2 8" id="KW-0489">Methyltransferase</keyword>
<evidence type="ECO:0000256" key="1">
    <source>
        <dbReference type="ARBA" id="ARBA00001286"/>
    </source>
</evidence>
<protein>
    <submittedName>
        <fullName evidence="8">Methylated-DNA--[protein]-cysteine S-methyltransferase</fullName>
        <ecNumber evidence="8">2.1.1.63</ecNumber>
    </submittedName>
</protein>
<accession>A0ABS0EZF3</accession>
<evidence type="ECO:0000256" key="3">
    <source>
        <dbReference type="ARBA" id="ARBA00022679"/>
    </source>
</evidence>
<organism evidence="8 9">
    <name type="scientific">Alicyclobacillus mali</name>
    <name type="common">ex Roth et al. 2021</name>
    <dbReference type="NCBI Taxonomy" id="1123961"/>
    <lineage>
        <taxon>Bacteria</taxon>
        <taxon>Bacillati</taxon>
        <taxon>Bacillota</taxon>
        <taxon>Bacilli</taxon>
        <taxon>Bacillales</taxon>
        <taxon>Alicyclobacillaceae</taxon>
        <taxon>Alicyclobacillus</taxon>
    </lineage>
</organism>
<evidence type="ECO:0000313" key="8">
    <source>
        <dbReference type="EMBL" id="MBF8376415.1"/>
    </source>
</evidence>
<dbReference type="InterPro" id="IPR001497">
    <property type="entry name" value="MethylDNA_cys_MeTrfase_AS"/>
</dbReference>
<dbReference type="InterPro" id="IPR036217">
    <property type="entry name" value="MethylDNA_cys_MeTrfase_DNAb"/>
</dbReference>
<dbReference type="SUPFAM" id="SSF46767">
    <property type="entry name" value="Methylated DNA-protein cysteine methyltransferase, C-terminal domain"/>
    <property type="match status" value="1"/>
</dbReference>
<dbReference type="EMBL" id="JADPKZ010000016">
    <property type="protein sequence ID" value="MBF8376415.1"/>
    <property type="molecule type" value="Genomic_DNA"/>
</dbReference>
<comment type="caution">
    <text evidence="8">The sequence shown here is derived from an EMBL/GenBank/DDBJ whole genome shotgun (WGS) entry which is preliminary data.</text>
</comment>
<evidence type="ECO:0000256" key="4">
    <source>
        <dbReference type="ARBA" id="ARBA00022763"/>
    </source>
</evidence>
<dbReference type="PANTHER" id="PTHR10815:SF5">
    <property type="entry name" value="METHYLATED-DNA--PROTEIN-CYSTEINE METHYLTRANSFERASE"/>
    <property type="match status" value="1"/>
</dbReference>